<reference evidence="6" key="1">
    <citation type="journal article" date="2011" name="PLoS Biol.">
        <title>Gene gain and loss during evolution of obligate parasitism in the white rust pathogen of Arabidopsis thaliana.</title>
        <authorList>
            <person name="Kemen E."/>
            <person name="Gardiner A."/>
            <person name="Schultz-Larsen T."/>
            <person name="Kemen A.C."/>
            <person name="Balmuth A.L."/>
            <person name="Robert-Seilaniantz A."/>
            <person name="Bailey K."/>
            <person name="Holub E."/>
            <person name="Studholme D.J."/>
            <person name="Maclean D."/>
            <person name="Jones J.D."/>
        </authorList>
    </citation>
    <scope>NUCLEOTIDE SEQUENCE</scope>
</reference>
<comment type="similarity">
    <text evidence="4">Belongs to the eukaryotic/archaeal RNase P protein component 4 family.</text>
</comment>
<dbReference type="GO" id="GO:0005655">
    <property type="term" value="C:nucleolar ribonuclease P complex"/>
    <property type="evidence" value="ECO:0007669"/>
    <property type="project" value="TreeGrafter"/>
</dbReference>
<organism evidence="6">
    <name type="scientific">Albugo laibachii Nc14</name>
    <dbReference type="NCBI Taxonomy" id="890382"/>
    <lineage>
        <taxon>Eukaryota</taxon>
        <taxon>Sar</taxon>
        <taxon>Stramenopiles</taxon>
        <taxon>Oomycota</taxon>
        <taxon>Peronosporomycetes</taxon>
        <taxon>Albuginales</taxon>
        <taxon>Albuginaceae</taxon>
        <taxon>Albugo</taxon>
    </lineage>
</organism>
<evidence type="ECO:0000256" key="4">
    <source>
        <dbReference type="ARBA" id="ARBA00038402"/>
    </source>
</evidence>
<keyword evidence="1" id="KW-0819">tRNA processing</keyword>
<dbReference type="PANTHER" id="PTHR14742">
    <property type="entry name" value="RIBONUCLEASE P SUBUNIT P21"/>
    <property type="match status" value="1"/>
</dbReference>
<dbReference type="GO" id="GO:0046872">
    <property type="term" value="F:metal ion binding"/>
    <property type="evidence" value="ECO:0007669"/>
    <property type="project" value="UniProtKB-KW"/>
</dbReference>
<dbReference type="Pfam" id="PF04032">
    <property type="entry name" value="Rpr2"/>
    <property type="match status" value="1"/>
</dbReference>
<dbReference type="HOGENOM" id="CLU_087777_0_0_1"/>
<evidence type="ECO:0000256" key="1">
    <source>
        <dbReference type="ARBA" id="ARBA00022694"/>
    </source>
</evidence>
<protein>
    <submittedName>
        <fullName evidence="6">Uncharacterized protein AlNc14C82G5345</fullName>
    </submittedName>
</protein>
<feature type="region of interest" description="Disordered" evidence="5">
    <location>
        <begin position="152"/>
        <end position="223"/>
    </location>
</feature>
<dbReference type="GO" id="GO:0008033">
    <property type="term" value="P:tRNA processing"/>
    <property type="evidence" value="ECO:0007669"/>
    <property type="project" value="UniProtKB-KW"/>
</dbReference>
<dbReference type="AlphaFoldDB" id="F0WFF6"/>
<proteinExistence type="inferred from homology"/>
<gene>
    <name evidence="6" type="primary">AlNc14C82G5345</name>
    <name evidence="6" type="ORF">ALNC14_060810</name>
</gene>
<evidence type="ECO:0000256" key="5">
    <source>
        <dbReference type="SAM" id="MobiDB-lite"/>
    </source>
</evidence>
<feature type="compositionally biased region" description="Polar residues" evidence="5">
    <location>
        <begin position="152"/>
        <end position="168"/>
    </location>
</feature>
<evidence type="ECO:0000313" key="6">
    <source>
        <dbReference type="EMBL" id="CCA19938.1"/>
    </source>
</evidence>
<evidence type="ECO:0000256" key="2">
    <source>
        <dbReference type="ARBA" id="ARBA00022723"/>
    </source>
</evidence>
<dbReference type="PANTHER" id="PTHR14742:SF0">
    <property type="entry name" value="RIBONUCLEASE P PROTEIN SUBUNIT P21"/>
    <property type="match status" value="1"/>
</dbReference>
<keyword evidence="3" id="KW-0862">Zinc</keyword>
<name>F0WFF6_9STRA</name>
<reference evidence="6" key="2">
    <citation type="submission" date="2011-02" db="EMBL/GenBank/DDBJ databases">
        <authorList>
            <person name="MacLean D."/>
        </authorList>
    </citation>
    <scope>NUCLEOTIDE SEQUENCE</scope>
</reference>
<feature type="compositionally biased region" description="Basic and acidic residues" evidence="5">
    <location>
        <begin position="170"/>
        <end position="180"/>
    </location>
</feature>
<accession>F0WFF6</accession>
<sequence>MTSRGDLHLPLIAGTFSSKMVEKRLNFLWKSAQHFLFAEKYAIANQFTDSVMRVARDAKAVLPANVLASICECCNAFLIPSLTSDVRVKSISKSSSYNTKRYKKLQNVKKRLALVAAKGSKTKAATRLRNVVCVTCHRCRYVSIEDGASVRATKSNSKAKSGRASGTYQPRDEPSSKDVPKQSMVGEIKSNKRSARAQSNSPCKLLDNPKKKKKKKLTANEAAAKSELDSFLRTVHPSFGS</sequence>
<dbReference type="EMBL" id="FR824127">
    <property type="protein sequence ID" value="CCA19938.1"/>
    <property type="molecule type" value="Genomic_DNA"/>
</dbReference>
<keyword evidence="2" id="KW-0479">Metal-binding</keyword>
<dbReference type="InterPro" id="IPR007175">
    <property type="entry name" value="Rpr2/Snm1/Rpp21"/>
</dbReference>
<evidence type="ECO:0000256" key="3">
    <source>
        <dbReference type="ARBA" id="ARBA00022833"/>
    </source>
</evidence>